<comment type="caution">
    <text evidence="2">The sequence shown here is derived from an EMBL/GenBank/DDBJ whole genome shotgun (WGS) entry which is preliminary data.</text>
</comment>
<feature type="region of interest" description="Disordered" evidence="1">
    <location>
        <begin position="24"/>
        <end position="48"/>
    </location>
</feature>
<feature type="non-terminal residue" evidence="2">
    <location>
        <position position="1"/>
    </location>
</feature>
<organism evidence="2 3">
    <name type="scientific">Nephila pilipes</name>
    <name type="common">Giant wood spider</name>
    <name type="synonym">Nephila maculata</name>
    <dbReference type="NCBI Taxonomy" id="299642"/>
    <lineage>
        <taxon>Eukaryota</taxon>
        <taxon>Metazoa</taxon>
        <taxon>Ecdysozoa</taxon>
        <taxon>Arthropoda</taxon>
        <taxon>Chelicerata</taxon>
        <taxon>Arachnida</taxon>
        <taxon>Araneae</taxon>
        <taxon>Araneomorphae</taxon>
        <taxon>Entelegynae</taxon>
        <taxon>Araneoidea</taxon>
        <taxon>Nephilidae</taxon>
        <taxon>Nephila</taxon>
    </lineage>
</organism>
<protein>
    <submittedName>
        <fullName evidence="2">Uncharacterized protein</fullName>
    </submittedName>
</protein>
<evidence type="ECO:0000313" key="2">
    <source>
        <dbReference type="EMBL" id="GFS97476.1"/>
    </source>
</evidence>
<accession>A0A8X6TDW2</accession>
<evidence type="ECO:0000313" key="3">
    <source>
        <dbReference type="Proteomes" id="UP000887013"/>
    </source>
</evidence>
<feature type="compositionally biased region" description="Basic and acidic residues" evidence="1">
    <location>
        <begin position="37"/>
        <end position="48"/>
    </location>
</feature>
<evidence type="ECO:0000256" key="1">
    <source>
        <dbReference type="SAM" id="MobiDB-lite"/>
    </source>
</evidence>
<reference evidence="2" key="1">
    <citation type="submission" date="2020-08" db="EMBL/GenBank/DDBJ databases">
        <title>Multicomponent nature underlies the extraordinary mechanical properties of spider dragline silk.</title>
        <authorList>
            <person name="Kono N."/>
            <person name="Nakamura H."/>
            <person name="Mori M."/>
            <person name="Yoshida Y."/>
            <person name="Ohtoshi R."/>
            <person name="Malay A.D."/>
            <person name="Moran D.A.P."/>
            <person name="Tomita M."/>
            <person name="Numata K."/>
            <person name="Arakawa K."/>
        </authorList>
    </citation>
    <scope>NUCLEOTIDE SEQUENCE</scope>
</reference>
<sequence length="48" mass="5502">ITLGVAVVRMKMVVLRNGCNRHEESARESMSCSNRSRFRESEIHLSPQ</sequence>
<dbReference type="Proteomes" id="UP000887013">
    <property type="component" value="Unassembled WGS sequence"/>
</dbReference>
<dbReference type="EMBL" id="BMAW01100966">
    <property type="protein sequence ID" value="GFS97476.1"/>
    <property type="molecule type" value="Genomic_DNA"/>
</dbReference>
<proteinExistence type="predicted"/>
<name>A0A8X6TDW2_NEPPI</name>
<dbReference type="AlphaFoldDB" id="A0A8X6TDW2"/>
<gene>
    <name evidence="2" type="ORF">NPIL_16591</name>
</gene>
<keyword evidence="3" id="KW-1185">Reference proteome</keyword>